<dbReference type="InterPro" id="IPR000160">
    <property type="entry name" value="GGDEF_dom"/>
</dbReference>
<dbReference type="SUPFAM" id="SSF55073">
    <property type="entry name" value="Nucleotide cyclase"/>
    <property type="match status" value="1"/>
</dbReference>
<keyword evidence="3" id="KW-0812">Transmembrane</keyword>
<dbReference type="NCBIfam" id="TIGR00254">
    <property type="entry name" value="GGDEF"/>
    <property type="match status" value="1"/>
</dbReference>
<reference evidence="5 6" key="1">
    <citation type="submission" date="2017-01" db="EMBL/GenBank/DDBJ databases">
        <title>Draft sequence of Acidihalobacter ferrooxidans strain DSM 14175 (strain V8).</title>
        <authorList>
            <person name="Khaleque H.N."/>
            <person name="Ramsay J.P."/>
            <person name="Murphy R.J.T."/>
            <person name="Kaksonen A.H."/>
            <person name="Boxall N.J."/>
            <person name="Watkin E.L.J."/>
        </authorList>
    </citation>
    <scope>NUCLEOTIDE SEQUENCE [LARGE SCALE GENOMIC DNA]</scope>
    <source>
        <strain evidence="5 6">V8</strain>
    </source>
</reference>
<evidence type="ECO:0000313" key="5">
    <source>
        <dbReference type="EMBL" id="APZ41792.1"/>
    </source>
</evidence>
<dbReference type="KEGG" id="afy:BW247_00685"/>
<evidence type="ECO:0000259" key="4">
    <source>
        <dbReference type="PROSITE" id="PS50887"/>
    </source>
</evidence>
<dbReference type="EC" id="2.7.7.65" evidence="1"/>
<proteinExistence type="predicted"/>
<feature type="transmembrane region" description="Helical" evidence="3">
    <location>
        <begin position="120"/>
        <end position="144"/>
    </location>
</feature>
<keyword evidence="3" id="KW-0472">Membrane</keyword>
<sequence>MMAIDPISMLFTVGILAMMAGGALYAMYRGLPSKIDGLLPWAYALLSGGVAALLSWQQGGVLNGVAFVLTAGFYMVALLLLLYGFRRFNNQPSRMTFSVSISIVGLACAVWVGLFANEFYLRMATICVYSIMMLPVLIQAVLSGGDIAGQRLARKIISGLFAGMLVLVVWQLVMVCVFGRALKGFDSSSVSNLVFMGGFSVLVFGLFFGLVLLVSGRVRAELASLAYTDPLTTILNRRAFMDEAGRALTRERREHRPSVLLMLDLDHFKRINDRYGHTQGDCVLKQFAERIQAGLRGGDVFARYGGEEFLV</sequence>
<feature type="transmembrane region" description="Helical" evidence="3">
    <location>
        <begin position="193"/>
        <end position="214"/>
    </location>
</feature>
<evidence type="ECO:0000256" key="2">
    <source>
        <dbReference type="ARBA" id="ARBA00034247"/>
    </source>
</evidence>
<accession>A0A1P8UD53</accession>
<keyword evidence="3" id="KW-1133">Transmembrane helix</keyword>
<dbReference type="Pfam" id="PF00990">
    <property type="entry name" value="GGDEF"/>
    <property type="match status" value="1"/>
</dbReference>
<name>A0A1P8UD53_9GAMM</name>
<dbReference type="Gene3D" id="3.30.70.270">
    <property type="match status" value="1"/>
</dbReference>
<dbReference type="OrthoDB" id="9803824at2"/>
<feature type="transmembrane region" description="Helical" evidence="3">
    <location>
        <begin position="156"/>
        <end position="181"/>
    </location>
</feature>
<protein>
    <recommendedName>
        <fullName evidence="1">diguanylate cyclase</fullName>
        <ecNumber evidence="1">2.7.7.65</ecNumber>
    </recommendedName>
</protein>
<dbReference type="PROSITE" id="PS50887">
    <property type="entry name" value="GGDEF"/>
    <property type="match status" value="1"/>
</dbReference>
<evidence type="ECO:0000256" key="3">
    <source>
        <dbReference type="SAM" id="Phobius"/>
    </source>
</evidence>
<dbReference type="InterPro" id="IPR050469">
    <property type="entry name" value="Diguanylate_Cyclase"/>
</dbReference>
<dbReference type="PANTHER" id="PTHR45138">
    <property type="entry name" value="REGULATORY COMPONENTS OF SENSORY TRANSDUCTION SYSTEM"/>
    <property type="match status" value="1"/>
</dbReference>
<evidence type="ECO:0000256" key="1">
    <source>
        <dbReference type="ARBA" id="ARBA00012528"/>
    </source>
</evidence>
<organism evidence="5 6">
    <name type="scientific">Acidihalobacter ferrooxydans</name>
    <dbReference type="NCBI Taxonomy" id="1765967"/>
    <lineage>
        <taxon>Bacteria</taxon>
        <taxon>Pseudomonadati</taxon>
        <taxon>Pseudomonadota</taxon>
        <taxon>Gammaproteobacteria</taxon>
        <taxon>Chromatiales</taxon>
        <taxon>Ectothiorhodospiraceae</taxon>
        <taxon>Acidihalobacter</taxon>
    </lineage>
</organism>
<feature type="transmembrane region" description="Helical" evidence="3">
    <location>
        <begin position="62"/>
        <end position="83"/>
    </location>
</feature>
<evidence type="ECO:0000313" key="6">
    <source>
        <dbReference type="Proteomes" id="UP000243807"/>
    </source>
</evidence>
<dbReference type="GO" id="GO:0052621">
    <property type="term" value="F:diguanylate cyclase activity"/>
    <property type="evidence" value="ECO:0007669"/>
    <property type="project" value="UniProtKB-EC"/>
</dbReference>
<dbReference type="InterPro" id="IPR029787">
    <property type="entry name" value="Nucleotide_cyclase"/>
</dbReference>
<feature type="transmembrane region" description="Helical" evidence="3">
    <location>
        <begin position="6"/>
        <end position="26"/>
    </location>
</feature>
<dbReference type="AlphaFoldDB" id="A0A1P8UD53"/>
<dbReference type="RefSeq" id="WP_076835139.1">
    <property type="nucleotide sequence ID" value="NZ_CP019434.1"/>
</dbReference>
<dbReference type="CDD" id="cd01949">
    <property type="entry name" value="GGDEF"/>
    <property type="match status" value="1"/>
</dbReference>
<dbReference type="EMBL" id="CP019434">
    <property type="protein sequence ID" value="APZ41792.1"/>
    <property type="molecule type" value="Genomic_DNA"/>
</dbReference>
<comment type="catalytic activity">
    <reaction evidence="2">
        <text>2 GTP = 3',3'-c-di-GMP + 2 diphosphate</text>
        <dbReference type="Rhea" id="RHEA:24898"/>
        <dbReference type="ChEBI" id="CHEBI:33019"/>
        <dbReference type="ChEBI" id="CHEBI:37565"/>
        <dbReference type="ChEBI" id="CHEBI:58805"/>
        <dbReference type="EC" id="2.7.7.65"/>
    </reaction>
</comment>
<dbReference type="PANTHER" id="PTHR45138:SF9">
    <property type="entry name" value="DIGUANYLATE CYCLASE DGCM-RELATED"/>
    <property type="match status" value="1"/>
</dbReference>
<dbReference type="InterPro" id="IPR043128">
    <property type="entry name" value="Rev_trsase/Diguanyl_cyclase"/>
</dbReference>
<gene>
    <name evidence="5" type="ORF">BW247_00685</name>
</gene>
<keyword evidence="6" id="KW-1185">Reference proteome</keyword>
<dbReference type="SMART" id="SM00267">
    <property type="entry name" value="GGDEF"/>
    <property type="match status" value="1"/>
</dbReference>
<dbReference type="STRING" id="1765967.BW247_00685"/>
<feature type="domain" description="GGDEF" evidence="4">
    <location>
        <begin position="256"/>
        <end position="311"/>
    </location>
</feature>
<dbReference type="Proteomes" id="UP000243807">
    <property type="component" value="Chromosome"/>
</dbReference>
<feature type="transmembrane region" description="Helical" evidence="3">
    <location>
        <begin position="95"/>
        <end position="114"/>
    </location>
</feature>